<feature type="region of interest" description="Disordered" evidence="1">
    <location>
        <begin position="168"/>
        <end position="386"/>
    </location>
</feature>
<feature type="region of interest" description="Disordered" evidence="1">
    <location>
        <begin position="1742"/>
        <end position="1816"/>
    </location>
</feature>
<dbReference type="Proteomes" id="UP000694255">
    <property type="component" value="Unassembled WGS sequence"/>
</dbReference>
<feature type="region of interest" description="Disordered" evidence="1">
    <location>
        <begin position="1"/>
        <end position="153"/>
    </location>
</feature>
<feature type="compositionally biased region" description="Basic and acidic residues" evidence="1">
    <location>
        <begin position="220"/>
        <end position="234"/>
    </location>
</feature>
<feature type="region of interest" description="Disordered" evidence="1">
    <location>
        <begin position="1478"/>
        <end position="1515"/>
    </location>
</feature>
<dbReference type="RefSeq" id="XP_049262613.1">
    <property type="nucleotide sequence ID" value="XM_049408079.1"/>
</dbReference>
<feature type="compositionally biased region" description="Basic and acidic residues" evidence="1">
    <location>
        <begin position="1408"/>
        <end position="1419"/>
    </location>
</feature>
<feature type="region of interest" description="Disordered" evidence="1">
    <location>
        <begin position="1248"/>
        <end position="1307"/>
    </location>
</feature>
<dbReference type="EMBL" id="JAGSYN010000180">
    <property type="protein sequence ID" value="KAG7662380.1"/>
    <property type="molecule type" value="Genomic_DNA"/>
</dbReference>
<feature type="compositionally biased region" description="Basic and acidic residues" evidence="1">
    <location>
        <begin position="1109"/>
        <end position="1119"/>
    </location>
</feature>
<feature type="compositionally biased region" description="Polar residues" evidence="1">
    <location>
        <begin position="24"/>
        <end position="33"/>
    </location>
</feature>
<feature type="region of interest" description="Disordered" evidence="1">
    <location>
        <begin position="2083"/>
        <end position="2104"/>
    </location>
</feature>
<dbReference type="OrthoDB" id="4026843at2759"/>
<feature type="compositionally biased region" description="Basic and acidic residues" evidence="1">
    <location>
        <begin position="1742"/>
        <end position="1751"/>
    </location>
</feature>
<comment type="caution">
    <text evidence="2">The sequence shown here is derived from an EMBL/GenBank/DDBJ whole genome shotgun (WGS) entry which is preliminary data.</text>
</comment>
<feature type="compositionally biased region" description="Basic and acidic residues" evidence="1">
    <location>
        <begin position="1265"/>
        <end position="1280"/>
    </location>
</feature>
<gene>
    <name evidence="2" type="ORF">J8A68_004151</name>
</gene>
<feature type="compositionally biased region" description="Basic and acidic residues" evidence="1">
    <location>
        <begin position="374"/>
        <end position="386"/>
    </location>
</feature>
<evidence type="ECO:0000313" key="2">
    <source>
        <dbReference type="EMBL" id="KAG7662380.1"/>
    </source>
</evidence>
<feature type="region of interest" description="Disordered" evidence="1">
    <location>
        <begin position="693"/>
        <end position="877"/>
    </location>
</feature>
<feature type="compositionally biased region" description="Basic and acidic residues" evidence="1">
    <location>
        <begin position="1492"/>
        <end position="1502"/>
    </location>
</feature>
<feature type="compositionally biased region" description="Basic and acidic residues" evidence="1">
    <location>
        <begin position="693"/>
        <end position="704"/>
    </location>
</feature>
<keyword evidence="3" id="KW-1185">Reference proteome</keyword>
<dbReference type="GeneID" id="73470951"/>
<feature type="compositionally biased region" description="Low complexity" evidence="1">
    <location>
        <begin position="1386"/>
        <end position="1400"/>
    </location>
</feature>
<organism evidence="2 3">
    <name type="scientific">[Candida] subhashii</name>
    <dbReference type="NCBI Taxonomy" id="561895"/>
    <lineage>
        <taxon>Eukaryota</taxon>
        <taxon>Fungi</taxon>
        <taxon>Dikarya</taxon>
        <taxon>Ascomycota</taxon>
        <taxon>Saccharomycotina</taxon>
        <taxon>Pichiomycetes</taxon>
        <taxon>Debaryomycetaceae</taxon>
        <taxon>Spathaspora</taxon>
    </lineage>
</organism>
<feature type="compositionally biased region" description="Basic and acidic residues" evidence="1">
    <location>
        <begin position="1164"/>
        <end position="1174"/>
    </location>
</feature>
<evidence type="ECO:0000313" key="3">
    <source>
        <dbReference type="Proteomes" id="UP000694255"/>
    </source>
</evidence>
<feature type="compositionally biased region" description="Gly residues" evidence="1">
    <location>
        <begin position="286"/>
        <end position="298"/>
    </location>
</feature>
<feature type="compositionally biased region" description="Polar residues" evidence="1">
    <location>
        <begin position="633"/>
        <end position="643"/>
    </location>
</feature>
<feature type="compositionally biased region" description="Basic and acidic residues" evidence="1">
    <location>
        <begin position="838"/>
        <end position="877"/>
    </location>
</feature>
<feature type="compositionally biased region" description="Polar residues" evidence="1">
    <location>
        <begin position="2156"/>
        <end position="2169"/>
    </location>
</feature>
<feature type="region of interest" description="Disordered" evidence="1">
    <location>
        <begin position="2153"/>
        <end position="2189"/>
    </location>
</feature>
<feature type="region of interest" description="Disordered" evidence="1">
    <location>
        <begin position="1071"/>
        <end position="1211"/>
    </location>
</feature>
<feature type="region of interest" description="Disordered" evidence="1">
    <location>
        <begin position="1677"/>
        <end position="1723"/>
    </location>
</feature>
<feature type="compositionally biased region" description="Basic and acidic residues" evidence="1">
    <location>
        <begin position="801"/>
        <end position="821"/>
    </location>
</feature>
<feature type="compositionally biased region" description="Basic and acidic residues" evidence="1">
    <location>
        <begin position="1712"/>
        <end position="1723"/>
    </location>
</feature>
<feature type="compositionally biased region" description="Polar residues" evidence="1">
    <location>
        <begin position="185"/>
        <end position="219"/>
    </location>
</feature>
<accession>A0A8J5QTF7</accession>
<feature type="region of interest" description="Disordered" evidence="1">
    <location>
        <begin position="1867"/>
        <end position="1910"/>
    </location>
</feature>
<feature type="compositionally biased region" description="Polar residues" evidence="1">
    <location>
        <begin position="1565"/>
        <end position="1574"/>
    </location>
</feature>
<feature type="compositionally biased region" description="Basic and acidic residues" evidence="1">
    <location>
        <begin position="324"/>
        <end position="338"/>
    </location>
</feature>
<feature type="region of interest" description="Disordered" evidence="1">
    <location>
        <begin position="614"/>
        <end position="643"/>
    </location>
</feature>
<feature type="compositionally biased region" description="Basic and acidic residues" evidence="1">
    <location>
        <begin position="1798"/>
        <end position="1811"/>
    </location>
</feature>
<proteinExistence type="predicted"/>
<feature type="compositionally biased region" description="Basic and acidic residues" evidence="1">
    <location>
        <begin position="746"/>
        <end position="761"/>
    </location>
</feature>
<reference evidence="2 3" key="1">
    <citation type="journal article" date="2021" name="DNA Res.">
        <title>Genome analysis of Candida subhashii reveals its hybrid nature and dual mitochondrial genome conformations.</title>
        <authorList>
            <person name="Mixao V."/>
            <person name="Hegedusova E."/>
            <person name="Saus E."/>
            <person name="Pryszcz L.P."/>
            <person name="Cillingova A."/>
            <person name="Nosek J."/>
            <person name="Gabaldon T."/>
        </authorList>
    </citation>
    <scope>NUCLEOTIDE SEQUENCE [LARGE SCALE GENOMIC DNA]</scope>
    <source>
        <strain evidence="2 3">CBS 10753</strain>
    </source>
</reference>
<protein>
    <submittedName>
        <fullName evidence="2">Uncharacterized protein</fullName>
    </submittedName>
</protein>
<feature type="compositionally biased region" description="Basic and acidic residues" evidence="1">
    <location>
        <begin position="1190"/>
        <end position="1211"/>
    </location>
</feature>
<feature type="region of interest" description="Disordered" evidence="1">
    <location>
        <begin position="1340"/>
        <end position="1450"/>
    </location>
</feature>
<feature type="region of interest" description="Disordered" evidence="1">
    <location>
        <begin position="422"/>
        <end position="446"/>
    </location>
</feature>
<name>A0A8J5QTF7_9ASCO</name>
<feature type="region of interest" description="Disordered" evidence="1">
    <location>
        <begin position="1537"/>
        <end position="1636"/>
    </location>
</feature>
<evidence type="ECO:0000256" key="1">
    <source>
        <dbReference type="SAM" id="MobiDB-lite"/>
    </source>
</evidence>
<feature type="compositionally biased region" description="Basic and acidic residues" evidence="1">
    <location>
        <begin position="781"/>
        <end position="792"/>
    </location>
</feature>
<feature type="compositionally biased region" description="Acidic residues" evidence="1">
    <location>
        <begin position="34"/>
        <end position="44"/>
    </location>
</feature>
<sequence>MSSDSNLLHKINPFRRKSKDQTQKEPLQQGDDNNTNEDAVDEVLQEGRKFFQLHRKAPEPPTGSSSTTADKSQKTIKVKHKPEEVITETSVGRVITTPPNVHHQPMGRKVPPSGEDLQEGGGAHDTLPVINAESEGSSHYDDLAGSRPESNLDTNREVEGHINQMQAETNANLKSVKAAPDPSLKPTTGLNTRDFATTGSSPQNFDGSENQNPELSDIDNQMKQHEEIRKRLGEDPANASVLTAHDASIETPRYHEGGSDVDVGAGGTDISGNVPSSPTATKNISGTGGVGVGTGSNTGSGTATPVGMLSTAAGYLGFGKKPHHHDDQPTTTSHDESLIKGAQKVSPDIAKLPPHQGEVGVTGSTTADQPPRVASEDVAKDAEGAEFKETSRFKKTEDDVAKFNIEHGHAHEKKSLLEIAESSGGNAGGELPSHSEVADASVGGRGDMDIQGSGGLDAEGRALNVEGDGIKGKNLDADSGMTKPNADLGIDMKDVDMNKNMDANMNRDMGMNLGDVNLPKGANMNKDINANANMDKDMGMNLEGSKPGYDSKIDKGMAGVGAGIAAAGIGAGIAGMDLDKGKNKDSNMDKDINLNAPDASLDKKDANMNFGKLEPDMDTKLQVGGKGGDVSQPDLNMNKDISANANVDTGVNLKGTKPDSDSKIDKGMAGVGAGIAAAGIGAGVAGMHLSKGKDKDINADKDINLEGPDASLDKKDANMNLGKLEPDVDTKLQVGGKGGDVSQPELKSRDISAGEKLDKNINEANVSGDVDKSVGVSGGVERPKSASREGSKKGLFSKIGDVLHLRRSSTDESKNVKKPDVDLGAEGNINPDAQVHAKGIDKPDIDMNAKEMGKPDLDVNAKGIDKPGMDIDAGEHLPKGMMHDEELSKDLYEPMDTTKGSLLKMSPPKSHVPIVSSEISTQTPTGAQLPTSDANAKKDFDMPEMGGKMSAAGTQHEEHLKGMKEDFDNAQERLGTHGDTGIDKGTAAIAAGTAGLVALGAMEAKDKKAEGLNAEVKDKGIDKDIGTSGMDAGISKKDFEAGTNANIDKGTAAIAAGTAGLVGLGAMEAKDKRSEGLNADVKDKGIEKQMGTDIPNKDMKLDANAGDLNLKDTDMPSDHSKKKSSSPSEEHRRISLFGSGSKDKSGSPKKGIFGASLFRKKSPSKKEVPKESISDKAANVDVTAPMANKPESDKLDMTAPGDVEHESKLEVDKELKDLETKVGMGVHHAADTSEKGKQLEPELDVTGENLSKNIDEPINECDISGEPKLREGVEIPEGGKLDMPSGDAKTSGLMDHQKEVGTGGKPELSLAEAGGLAGAAAAAGGALAYGAMKPDKDLDIEKDVNAPSKDMNIDKDMSVPSEDIKAGGSVSAKTPEGSKAQDMTTSKSGSKKGIFSGGIFHSRKKSKDKVPTSKKESDIKSPTVMKEGDVKTPTFEKEGNMKESSIDKLPTEVAGALGTTHISKPEDEVNVPDVDKELPEADADIIGSSELGARDRSMERGSKNAWPEYSSEKGNHNEAKIAAGIGGATVLTAAALHGAKKKDVEGAQGEQLGVEQDKSRRISDTQEATPSGKQEMQAAKGKRHSWSGPSKGIFGSISLGKHKKSFEHKPASKGTMETSGEGIEKAKLPQSKDVSTKDEALLAGVGAIAVSDRAMDIPVDKMKSSKDMEAVHDERMLQAGGVGTSDTTDMRKNVPGAEFNVTKPLGDSELGDTDKDVDYEESSHIRPADKLFAAKSLDPKLMKKDTGDLSKEISGSTQGKERSLDMGGSGFDQPQGMDKVNLGTGLTAQVPGYELGSQEEKDFMSGKDTSTRDMGTTGDAVVDVIGIQDRGEAFKTAQSVSKKLDEQGVDLSAGKLVIDMNKQKIYKPDVDQPDMTTRDMGGSKDLGGTVSGGPSEGAPLPTGDKPLSHKVGGAEAAMAAGLAGVGAAGVASSLHQRRKHRLPENDNEEDIYVNVKGVHDSEFATSLARKVVFRLQKTHSYELDNLTEIQVDATTGDVLDPQGKEIVRYPDLATVQLPGRRGSIQDFAKSTIESSADITKPVLAGVSDSALDLEGEPIKSTEMHTGSSEPIGAVAGAGMSRGLQMEEEEEDHGYSSSESGTSVEKPAARFRHLLNEGANYTSDSLGNTIIKGPPTLVSGDEYLTPRSVALPKVESQKTTLQGDLKSSSGIYAGDAKGEGEGYAMPGSWE</sequence>
<feature type="compositionally biased region" description="Basic and acidic residues" evidence="1">
    <location>
        <begin position="1426"/>
        <end position="1450"/>
    </location>
</feature>
<feature type="compositionally biased region" description="Basic and acidic residues" evidence="1">
    <location>
        <begin position="1555"/>
        <end position="1564"/>
    </location>
</feature>
<feature type="compositionally biased region" description="Basic and acidic residues" evidence="1">
    <location>
        <begin position="1071"/>
        <end position="1087"/>
    </location>
</feature>
<feature type="compositionally biased region" description="Basic and acidic residues" evidence="1">
    <location>
        <begin position="1351"/>
        <end position="1365"/>
    </location>
</feature>
<feature type="compositionally biased region" description="Polar residues" evidence="1">
    <location>
        <begin position="270"/>
        <end position="284"/>
    </location>
</feature>